<dbReference type="RefSeq" id="WP_058753072.1">
    <property type="nucleotide sequence ID" value="NZ_LDTE01000093.1"/>
</dbReference>
<reference evidence="1 2" key="1">
    <citation type="journal article" date="2016" name="Front. Microbiol.">
        <title>Genomic Resource of Rice Seed Associated Bacteria.</title>
        <authorList>
            <person name="Midha S."/>
            <person name="Bansal K."/>
            <person name="Sharma S."/>
            <person name="Kumar N."/>
            <person name="Patil P.P."/>
            <person name="Chaudhry V."/>
            <person name="Patil P.B."/>
        </authorList>
    </citation>
    <scope>NUCLEOTIDE SEQUENCE [LARGE SCALE GENOMIC DNA]</scope>
    <source>
        <strain evidence="1 2">SB4</strain>
    </source>
</reference>
<evidence type="ECO:0000313" key="1">
    <source>
        <dbReference type="EMBL" id="KTT97032.1"/>
    </source>
</evidence>
<accession>A0A147INX6</accession>
<gene>
    <name evidence="1" type="ORF">SB4_14195</name>
</gene>
<dbReference type="EMBL" id="LDTE01000093">
    <property type="protein sequence ID" value="KTT97032.1"/>
    <property type="molecule type" value="Genomic_DNA"/>
</dbReference>
<comment type="caution">
    <text evidence="1">The sequence shown here is derived from an EMBL/GenBank/DDBJ whole genome shotgun (WGS) entry which is preliminary data.</text>
</comment>
<organism evidence="1 2">
    <name type="scientific">Sphingomonas sanguinis</name>
    <dbReference type="NCBI Taxonomy" id="33051"/>
    <lineage>
        <taxon>Bacteria</taxon>
        <taxon>Pseudomonadati</taxon>
        <taxon>Pseudomonadota</taxon>
        <taxon>Alphaproteobacteria</taxon>
        <taxon>Sphingomonadales</taxon>
        <taxon>Sphingomonadaceae</taxon>
        <taxon>Sphingomonas</taxon>
    </lineage>
</organism>
<dbReference type="PATRIC" id="fig|33051.4.peg.3802"/>
<dbReference type="Proteomes" id="UP000074072">
    <property type="component" value="Unassembled WGS sequence"/>
</dbReference>
<evidence type="ECO:0000313" key="2">
    <source>
        <dbReference type="Proteomes" id="UP000074072"/>
    </source>
</evidence>
<sequence length="118" mass="12719">MSYHKFDETEVANALAYAKESHEFMAKQAGDYFDLSQAGEMAVLAHCISVTVKDHKICLELPKPISKQFCIPIPVKFPDGTAAQACLSICTILGIPRGVKVTISIAGITVITKVFGSC</sequence>
<name>A0A147INX6_9SPHN</name>
<dbReference type="OrthoDB" id="6705417at2"/>
<dbReference type="AlphaFoldDB" id="A0A147INX6"/>
<proteinExistence type="predicted"/>
<protein>
    <submittedName>
        <fullName evidence="1">Uncharacterized protein</fullName>
    </submittedName>
</protein>